<dbReference type="PROSITE" id="PS50850">
    <property type="entry name" value="MFS"/>
    <property type="match status" value="1"/>
</dbReference>
<proteinExistence type="predicted"/>
<accession>A0ABV3R5Y4</accession>
<dbReference type="RefSeq" id="WP_367725983.1">
    <property type="nucleotide sequence ID" value="NZ_JBFOCI010000011.1"/>
</dbReference>
<feature type="transmembrane region" description="Helical" evidence="4">
    <location>
        <begin position="79"/>
        <end position="98"/>
    </location>
</feature>
<keyword evidence="3 4" id="KW-0472">Membrane</keyword>
<evidence type="ECO:0000256" key="3">
    <source>
        <dbReference type="ARBA" id="ARBA00023136"/>
    </source>
</evidence>
<feature type="transmembrane region" description="Helical" evidence="4">
    <location>
        <begin position="250"/>
        <end position="273"/>
    </location>
</feature>
<dbReference type="SUPFAM" id="SSF103473">
    <property type="entry name" value="MFS general substrate transporter"/>
    <property type="match status" value="1"/>
</dbReference>
<dbReference type="Gene3D" id="1.20.1250.20">
    <property type="entry name" value="MFS general substrate transporter like domains"/>
    <property type="match status" value="1"/>
</dbReference>
<evidence type="ECO:0000256" key="4">
    <source>
        <dbReference type="SAM" id="Phobius"/>
    </source>
</evidence>
<keyword evidence="7" id="KW-1185">Reference proteome</keyword>
<feature type="transmembrane region" description="Helical" evidence="4">
    <location>
        <begin position="313"/>
        <end position="334"/>
    </location>
</feature>
<feature type="transmembrane region" description="Helical" evidence="4">
    <location>
        <begin position="47"/>
        <end position="67"/>
    </location>
</feature>
<dbReference type="InterPro" id="IPR036259">
    <property type="entry name" value="MFS_trans_sf"/>
</dbReference>
<feature type="transmembrane region" description="Helical" evidence="4">
    <location>
        <begin position="104"/>
        <end position="126"/>
    </location>
</feature>
<keyword evidence="2 4" id="KW-1133">Transmembrane helix</keyword>
<gene>
    <name evidence="6" type="primary">arsK</name>
    <name evidence="6" type="ORF">ABUE31_22350</name>
</gene>
<sequence length="404" mass="41466">MHSPEAKAPAAAIWALGLTQIVGYGTLYYSFAILAPAMAAEFALPSQWVYGALSAALFLGSLLAPTAGRLADRHGAGRVMTFGSFAAALSLAACAAAPARYSFVAALIAMEIASGFVLYAAAFVAIVQMGSVGAQRSITHLTLIAGFASTLFWPLTTVLHQHLSWREVYVAFAALHVLLCVPIHAWIARLANRRRLASAGSGTGPEHPDSAPSQPARARALLLMMMAGFALEGFVMSAILLHMVPLLTTLGLGTAGVAAATLFGPAQVASRLVNMVFGGRLRQTVLAIVSAALLAAGLGLLLATTPMTAGTTLFVVLFGLGSGLASIIGGTLPLEVFGRRTYGLHVGWMSAARQFSSAFAPFVFALMMAAISVPGAVAVLMLAAALGACAFAAVAVLAGRMPGL</sequence>
<dbReference type="EMBL" id="JBFOCI010000011">
    <property type="protein sequence ID" value="MEW9808739.1"/>
    <property type="molecule type" value="Genomic_DNA"/>
</dbReference>
<dbReference type="NCBIfam" id="NF033733">
    <property type="entry name" value="MFS_ArsK"/>
    <property type="match status" value="1"/>
</dbReference>
<feature type="transmembrane region" description="Helical" evidence="4">
    <location>
        <begin position="12"/>
        <end position="35"/>
    </location>
</feature>
<feature type="transmembrane region" description="Helical" evidence="4">
    <location>
        <begin position="138"/>
        <end position="156"/>
    </location>
</feature>
<feature type="transmembrane region" description="Helical" evidence="4">
    <location>
        <begin position="379"/>
        <end position="398"/>
    </location>
</feature>
<feature type="domain" description="Major facilitator superfamily (MFS) profile" evidence="5">
    <location>
        <begin position="11"/>
        <end position="402"/>
    </location>
</feature>
<feature type="transmembrane region" description="Helical" evidence="4">
    <location>
        <begin position="220"/>
        <end position="244"/>
    </location>
</feature>
<reference evidence="6 7" key="1">
    <citation type="submission" date="2024-06" db="EMBL/GenBank/DDBJ databases">
        <authorList>
            <person name="Tuo L."/>
        </authorList>
    </citation>
    <scope>NUCLEOTIDE SEQUENCE [LARGE SCALE GENOMIC DNA]</scope>
    <source>
        <strain evidence="6 7">ZMM04-5</strain>
    </source>
</reference>
<feature type="transmembrane region" description="Helical" evidence="4">
    <location>
        <begin position="168"/>
        <end position="188"/>
    </location>
</feature>
<dbReference type="Pfam" id="PF07690">
    <property type="entry name" value="MFS_1"/>
    <property type="match status" value="1"/>
</dbReference>
<keyword evidence="1 4" id="KW-0812">Transmembrane</keyword>
<evidence type="ECO:0000256" key="2">
    <source>
        <dbReference type="ARBA" id="ARBA00022989"/>
    </source>
</evidence>
<evidence type="ECO:0000313" key="6">
    <source>
        <dbReference type="EMBL" id="MEW9808739.1"/>
    </source>
</evidence>
<dbReference type="Proteomes" id="UP001556196">
    <property type="component" value="Unassembled WGS sequence"/>
</dbReference>
<protein>
    <submittedName>
        <fullName evidence="6">Arsenite efflux MFS transporter ArsK</fullName>
    </submittedName>
</protein>
<feature type="transmembrane region" description="Helical" evidence="4">
    <location>
        <begin position="355"/>
        <end position="373"/>
    </location>
</feature>
<dbReference type="InterPro" id="IPR011701">
    <property type="entry name" value="MFS"/>
</dbReference>
<evidence type="ECO:0000259" key="5">
    <source>
        <dbReference type="PROSITE" id="PS50850"/>
    </source>
</evidence>
<dbReference type="InterPro" id="IPR020846">
    <property type="entry name" value="MFS_dom"/>
</dbReference>
<comment type="caution">
    <text evidence="6">The sequence shown here is derived from an EMBL/GenBank/DDBJ whole genome shotgun (WGS) entry which is preliminary data.</text>
</comment>
<name>A0ABV3R5Y4_9HYPH</name>
<evidence type="ECO:0000313" key="7">
    <source>
        <dbReference type="Proteomes" id="UP001556196"/>
    </source>
</evidence>
<evidence type="ECO:0000256" key="1">
    <source>
        <dbReference type="ARBA" id="ARBA00022692"/>
    </source>
</evidence>
<organism evidence="6 7">
    <name type="scientific">Mesorhizobium marinum</name>
    <dbReference type="NCBI Taxonomy" id="3228790"/>
    <lineage>
        <taxon>Bacteria</taxon>
        <taxon>Pseudomonadati</taxon>
        <taxon>Pseudomonadota</taxon>
        <taxon>Alphaproteobacteria</taxon>
        <taxon>Hyphomicrobiales</taxon>
        <taxon>Phyllobacteriaceae</taxon>
        <taxon>Mesorhizobium</taxon>
    </lineage>
</organism>
<feature type="transmembrane region" description="Helical" evidence="4">
    <location>
        <begin position="285"/>
        <end position="307"/>
    </location>
</feature>